<gene>
    <name evidence="2" type="ORF">D1825_08735</name>
</gene>
<dbReference type="PANTHER" id="PTHR11236">
    <property type="entry name" value="AMINOBENZOATE/ANTHRANILATE SYNTHASE"/>
    <property type="match status" value="1"/>
</dbReference>
<keyword evidence="3" id="KW-1185">Reference proteome</keyword>
<feature type="domain" description="Chorismate-utilising enzyme C-terminal" evidence="1">
    <location>
        <begin position="81"/>
        <end position="331"/>
    </location>
</feature>
<dbReference type="Gene3D" id="3.60.120.10">
    <property type="entry name" value="Anthranilate synthase"/>
    <property type="match status" value="1"/>
</dbReference>
<dbReference type="PANTHER" id="PTHR11236:SF50">
    <property type="entry name" value="AMINODEOXYCHORISMATE SYNTHASE COMPONENT 1"/>
    <property type="match status" value="1"/>
</dbReference>
<dbReference type="InterPro" id="IPR019999">
    <property type="entry name" value="Anth_synth_I-like"/>
</dbReference>
<dbReference type="SUPFAM" id="SSF56322">
    <property type="entry name" value="ADC synthase"/>
    <property type="match status" value="1"/>
</dbReference>
<dbReference type="AlphaFoldDB" id="A0A413RM03"/>
<dbReference type="GO" id="GO:0046820">
    <property type="term" value="F:4-amino-4-deoxychorismate synthase activity"/>
    <property type="evidence" value="ECO:0007669"/>
    <property type="project" value="TreeGrafter"/>
</dbReference>
<proteinExistence type="predicted"/>
<name>A0A413RM03_9CELL</name>
<sequence length="348" mass="37409">MPDQPPRAPGRAWFAGVELAGVTDVIDVCDQPERLREPGWWVVVGEFDGRVRAWRFDEATSAPEPAPHEPVTGTWRSSLDHDAYVRAVEDVRGRILEGDVYQANICRVMSVDVPQEPDARALAHVLARGNPAPYAGGVQVDGAWVVCASPELYLRIDGDVVTSAPIKGTAPTRAGLTAKDRAENVMITDLVRNDLQHVCEPGTVEVTTLLGIEEHPGLAHLVSTVQGRLVGASDDDLWARLLDATYPPGSVSGAPKSSALRIIGELEPVERGPYCGAFGWVHVDDDGRTRAELAVAIRTFWWADGVLRFGTGAGITWGSDAEAEWAETQLKAARLVGLASGTTDPVTD</sequence>
<dbReference type="OrthoDB" id="3518032at2"/>
<dbReference type="InterPro" id="IPR015890">
    <property type="entry name" value="Chorismate_C"/>
</dbReference>
<dbReference type="Proteomes" id="UP000283374">
    <property type="component" value="Unassembled WGS sequence"/>
</dbReference>
<evidence type="ECO:0000313" key="2">
    <source>
        <dbReference type="EMBL" id="RHA41349.1"/>
    </source>
</evidence>
<dbReference type="InterPro" id="IPR005801">
    <property type="entry name" value="ADC_synthase"/>
</dbReference>
<evidence type="ECO:0000313" key="3">
    <source>
        <dbReference type="Proteomes" id="UP000283374"/>
    </source>
</evidence>
<dbReference type="GO" id="GO:0000162">
    <property type="term" value="P:L-tryptophan biosynthetic process"/>
    <property type="evidence" value="ECO:0007669"/>
    <property type="project" value="TreeGrafter"/>
</dbReference>
<protein>
    <submittedName>
        <fullName evidence="2">Anthranilate synthase component I family protein</fullName>
    </submittedName>
</protein>
<dbReference type="EMBL" id="QWKP01000185">
    <property type="protein sequence ID" value="RHA41349.1"/>
    <property type="molecule type" value="Genomic_DNA"/>
</dbReference>
<organism evidence="2 3">
    <name type="scientific">Cellulomonas rhizosphaerae</name>
    <dbReference type="NCBI Taxonomy" id="2293719"/>
    <lineage>
        <taxon>Bacteria</taxon>
        <taxon>Bacillati</taxon>
        <taxon>Actinomycetota</taxon>
        <taxon>Actinomycetes</taxon>
        <taxon>Micrococcales</taxon>
        <taxon>Cellulomonadaceae</taxon>
        <taxon>Cellulomonas</taxon>
    </lineage>
</organism>
<evidence type="ECO:0000259" key="1">
    <source>
        <dbReference type="Pfam" id="PF00425"/>
    </source>
</evidence>
<reference evidence="2 3" key="1">
    <citation type="submission" date="2018-08" db="EMBL/GenBank/DDBJ databases">
        <title>Cellulomonas rhizosphaerae sp. nov., a novel actinomycete isolated from soil.</title>
        <authorList>
            <person name="Tian Y."/>
        </authorList>
    </citation>
    <scope>NUCLEOTIDE SEQUENCE [LARGE SCALE GENOMIC DNA]</scope>
    <source>
        <strain evidence="2 3">NEAU-TCZ24</strain>
    </source>
</reference>
<dbReference type="RefSeq" id="WP_118767051.1">
    <property type="nucleotide sequence ID" value="NZ_QWKP01000185.1"/>
</dbReference>
<accession>A0A413RM03</accession>
<comment type="caution">
    <text evidence="2">The sequence shown here is derived from an EMBL/GenBank/DDBJ whole genome shotgun (WGS) entry which is preliminary data.</text>
</comment>
<dbReference type="PRINTS" id="PR00095">
    <property type="entry name" value="ANTSNTHASEI"/>
</dbReference>
<dbReference type="Pfam" id="PF00425">
    <property type="entry name" value="Chorismate_bind"/>
    <property type="match status" value="1"/>
</dbReference>